<dbReference type="SUPFAM" id="SSF51695">
    <property type="entry name" value="PLC-like phosphodiesterases"/>
    <property type="match status" value="1"/>
</dbReference>
<dbReference type="GO" id="GO:0008081">
    <property type="term" value="F:phosphoric diester hydrolase activity"/>
    <property type="evidence" value="ECO:0007669"/>
    <property type="project" value="InterPro"/>
</dbReference>
<feature type="signal peptide" evidence="1">
    <location>
        <begin position="1"/>
        <end position="31"/>
    </location>
</feature>
<evidence type="ECO:0000256" key="1">
    <source>
        <dbReference type="SAM" id="SignalP"/>
    </source>
</evidence>
<organism evidence="3 4">
    <name type="scientific">Kribbella caucasensis</name>
    <dbReference type="NCBI Taxonomy" id="2512215"/>
    <lineage>
        <taxon>Bacteria</taxon>
        <taxon>Bacillati</taxon>
        <taxon>Actinomycetota</taxon>
        <taxon>Actinomycetes</taxon>
        <taxon>Propionibacteriales</taxon>
        <taxon>Kribbellaceae</taxon>
        <taxon>Kribbella</taxon>
    </lineage>
</organism>
<sequence length="435" mass="45435">MRNIRRLIVTTIGTALMTATGVVALSSTSVAVETCPPGIAHRGNAYTGAPVENSLAAFNTAFGSGAKWVESDVHFTSDNVPVIMHNATVEQTTNGTGAIANMTAAQFTALTFDADPSQHPPTLDQLLAVITAAPDRNLLLESKALNVTTTQQQVLLTKLAGLEARVHLQAFANRLAPVQSMKTANPALTISVLGYDPISPSPTGIASQNLEYTYISASEVAALHTQGLKVKAWTANNSTAWANLRSMGVDAIITNKVRDYLTWAASTCPTEPPPPPPPVTEYVTNKSVETDLAGWTGLWTSTSTNTRVTGGYDGAYAIRSQNGATGTAQHGFSSSPRVLDGTPGKATVAGKTYVGSAQVKPGVTGQKINLYLRERNAAGTTVGSKTIVKTTSGTGWQSIAGTYTAVGTGNTITYTLWATSGAGVSFYADLFSFTG</sequence>
<keyword evidence="4" id="KW-1185">Reference proteome</keyword>
<evidence type="ECO:0000313" key="4">
    <source>
        <dbReference type="Proteomes" id="UP000295388"/>
    </source>
</evidence>
<dbReference type="PANTHER" id="PTHR46211">
    <property type="entry name" value="GLYCEROPHOSPHORYL DIESTER PHOSPHODIESTERASE"/>
    <property type="match status" value="1"/>
</dbReference>
<comment type="caution">
    <text evidence="3">The sequence shown here is derived from an EMBL/GenBank/DDBJ whole genome shotgun (WGS) entry which is preliminary data.</text>
</comment>
<dbReference type="Gene3D" id="3.20.20.190">
    <property type="entry name" value="Phosphatidylinositol (PI) phosphodiesterase"/>
    <property type="match status" value="1"/>
</dbReference>
<feature type="chain" id="PRO_5039015759" evidence="1">
    <location>
        <begin position="32"/>
        <end position="435"/>
    </location>
</feature>
<feature type="domain" description="GP-PDE" evidence="2">
    <location>
        <begin position="37"/>
        <end position="264"/>
    </location>
</feature>
<dbReference type="InterPro" id="IPR030395">
    <property type="entry name" value="GP_PDE_dom"/>
</dbReference>
<dbReference type="Pfam" id="PF03009">
    <property type="entry name" value="GDPD"/>
    <property type="match status" value="1"/>
</dbReference>
<dbReference type="Proteomes" id="UP000295388">
    <property type="component" value="Unassembled WGS sequence"/>
</dbReference>
<name>A0A4R6KU94_9ACTN</name>
<dbReference type="GO" id="GO:0006629">
    <property type="term" value="P:lipid metabolic process"/>
    <property type="evidence" value="ECO:0007669"/>
    <property type="project" value="InterPro"/>
</dbReference>
<dbReference type="PROSITE" id="PS51704">
    <property type="entry name" value="GP_PDE"/>
    <property type="match status" value="1"/>
</dbReference>
<dbReference type="Gene3D" id="2.60.120.260">
    <property type="entry name" value="Galactose-binding domain-like"/>
    <property type="match status" value="1"/>
</dbReference>
<evidence type="ECO:0000313" key="3">
    <source>
        <dbReference type="EMBL" id="TDO54657.1"/>
    </source>
</evidence>
<proteinExistence type="predicted"/>
<dbReference type="PANTHER" id="PTHR46211:SF1">
    <property type="entry name" value="GLYCEROPHOSPHODIESTER PHOSPHODIESTERASE, CYTOPLASMIC"/>
    <property type="match status" value="1"/>
</dbReference>
<keyword evidence="1" id="KW-0732">Signal</keyword>
<dbReference type="EMBL" id="SNWQ01000001">
    <property type="protein sequence ID" value="TDO54657.1"/>
    <property type="molecule type" value="Genomic_DNA"/>
</dbReference>
<dbReference type="AlphaFoldDB" id="A0A4R6KU94"/>
<dbReference type="InterPro" id="IPR017946">
    <property type="entry name" value="PLC-like_Pdiesterase_TIM-brl"/>
</dbReference>
<gene>
    <name evidence="3" type="ORF">EV643_101447</name>
</gene>
<evidence type="ECO:0000259" key="2">
    <source>
        <dbReference type="PROSITE" id="PS51704"/>
    </source>
</evidence>
<reference evidence="3 4" key="1">
    <citation type="submission" date="2019-03" db="EMBL/GenBank/DDBJ databases">
        <title>Genomic Encyclopedia of Type Strains, Phase III (KMG-III): the genomes of soil and plant-associated and newly described type strains.</title>
        <authorList>
            <person name="Whitman W."/>
        </authorList>
    </citation>
    <scope>NUCLEOTIDE SEQUENCE [LARGE SCALE GENOMIC DNA]</scope>
    <source>
        <strain evidence="3 4">VKM Ac-2527</strain>
    </source>
</reference>
<protein>
    <submittedName>
        <fullName evidence="3">Glycerophosphoryl diester phosphodiesterase</fullName>
    </submittedName>
</protein>
<accession>A0A4R6KU94</accession>